<comment type="caution">
    <text evidence="4">The sequence shown here is derived from an EMBL/GenBank/DDBJ whole genome shotgun (WGS) entry which is preliminary data.</text>
</comment>
<keyword evidence="1" id="KW-1015">Disulfide bond</keyword>
<dbReference type="SMART" id="SM00741">
    <property type="entry name" value="SapB"/>
    <property type="match status" value="2"/>
</dbReference>
<dbReference type="AlphaFoldDB" id="A0A4U8UW28"/>
<keyword evidence="2" id="KW-0325">Glycoprotein</keyword>
<reference evidence="4 5" key="2">
    <citation type="journal article" date="2019" name="G3 (Bethesda)">
        <title>Hybrid Assembly of the Genome of the Entomopathogenic Nematode Steinernema carpocapsae Identifies the X-Chromosome.</title>
        <authorList>
            <person name="Serra L."/>
            <person name="Macchietto M."/>
            <person name="Macias-Munoz A."/>
            <person name="McGill C.J."/>
            <person name="Rodriguez I.M."/>
            <person name="Rodriguez B."/>
            <person name="Murad R."/>
            <person name="Mortazavi A."/>
        </authorList>
    </citation>
    <scope>NUCLEOTIDE SEQUENCE [LARGE SCALE GENOMIC DNA]</scope>
    <source>
        <strain evidence="4 5">ALL</strain>
    </source>
</reference>
<organism evidence="4 5">
    <name type="scientific">Steinernema carpocapsae</name>
    <name type="common">Entomopathogenic nematode</name>
    <dbReference type="NCBI Taxonomy" id="34508"/>
    <lineage>
        <taxon>Eukaryota</taxon>
        <taxon>Metazoa</taxon>
        <taxon>Ecdysozoa</taxon>
        <taxon>Nematoda</taxon>
        <taxon>Chromadorea</taxon>
        <taxon>Rhabditida</taxon>
        <taxon>Tylenchina</taxon>
        <taxon>Panagrolaimomorpha</taxon>
        <taxon>Strongyloidoidea</taxon>
        <taxon>Steinernematidae</taxon>
        <taxon>Steinernema</taxon>
    </lineage>
</organism>
<evidence type="ECO:0000256" key="1">
    <source>
        <dbReference type="ARBA" id="ARBA00023157"/>
    </source>
</evidence>
<evidence type="ECO:0000313" key="5">
    <source>
        <dbReference type="Proteomes" id="UP000298663"/>
    </source>
</evidence>
<dbReference type="EMBL" id="AZBU02000001">
    <property type="protein sequence ID" value="TMS37586.1"/>
    <property type="molecule type" value="Genomic_DNA"/>
</dbReference>
<evidence type="ECO:0000313" key="4">
    <source>
        <dbReference type="EMBL" id="TMS37586.1"/>
    </source>
</evidence>
<dbReference type="OrthoDB" id="69496at2759"/>
<dbReference type="Proteomes" id="UP000298663">
    <property type="component" value="Unassembled WGS sequence"/>
</dbReference>
<evidence type="ECO:0000259" key="3">
    <source>
        <dbReference type="PROSITE" id="PS50015"/>
    </source>
</evidence>
<dbReference type="InterPro" id="IPR008139">
    <property type="entry name" value="SaposinB_dom"/>
</dbReference>
<dbReference type="Pfam" id="PF03489">
    <property type="entry name" value="SapB_2"/>
    <property type="match status" value="1"/>
</dbReference>
<feature type="domain" description="Saposin B-type" evidence="3">
    <location>
        <begin position="122"/>
        <end position="201"/>
    </location>
</feature>
<dbReference type="InterPro" id="IPR051428">
    <property type="entry name" value="Sphingo_Act-Surfact_Prot"/>
</dbReference>
<dbReference type="InterPro" id="IPR008138">
    <property type="entry name" value="SapB_2"/>
</dbReference>
<name>A0A4U8UW28_STECR</name>
<dbReference type="SUPFAM" id="SSF47862">
    <property type="entry name" value="Saposin"/>
    <property type="match status" value="2"/>
</dbReference>
<dbReference type="Gene3D" id="1.10.225.10">
    <property type="entry name" value="Saposin-like"/>
    <property type="match status" value="2"/>
</dbReference>
<keyword evidence="5" id="KW-1185">Reference proteome</keyword>
<proteinExistence type="predicted"/>
<accession>A0A4U8UW28</accession>
<dbReference type="PROSITE" id="PS50015">
    <property type="entry name" value="SAP_B"/>
    <property type="match status" value="2"/>
</dbReference>
<reference evidence="4 5" key="1">
    <citation type="journal article" date="2015" name="Genome Biol.">
        <title>Comparative genomics of Steinernema reveals deeply conserved gene regulatory networks.</title>
        <authorList>
            <person name="Dillman A.R."/>
            <person name="Macchietto M."/>
            <person name="Porter C.F."/>
            <person name="Rogers A."/>
            <person name="Williams B."/>
            <person name="Antoshechkin I."/>
            <person name="Lee M.M."/>
            <person name="Goodwin Z."/>
            <person name="Lu X."/>
            <person name="Lewis E.E."/>
            <person name="Goodrich-Blair H."/>
            <person name="Stock S.P."/>
            <person name="Adams B.J."/>
            <person name="Sternberg P.W."/>
            <person name="Mortazavi A."/>
        </authorList>
    </citation>
    <scope>NUCLEOTIDE SEQUENCE [LARGE SCALE GENOMIC DNA]</scope>
    <source>
        <strain evidence="4 5">ALL</strain>
    </source>
</reference>
<dbReference type="InterPro" id="IPR011001">
    <property type="entry name" value="Saposin-like"/>
</dbReference>
<protein>
    <recommendedName>
        <fullName evidence="3">Saposin B-type domain-containing protein</fullName>
    </recommendedName>
</protein>
<dbReference type="STRING" id="34508.A0A4U8UW28"/>
<feature type="domain" description="Saposin B-type" evidence="3">
    <location>
        <begin position="27"/>
        <end position="109"/>
    </location>
</feature>
<sequence length="201" mass="22606">MKARDTVGITRNFVNGLQQLRTKKGTILMGCFECKVAIDALLLDLLNPDQTKKLAMDVKAMVCPKMPAAFLVGCNDFLDLYMPTVVMMTLKQFTADDVCKALHSCPADSFVEVVALPKKQMDELHCEACTGITNYLKKEIADADERENLILGIQYYTCAKLPTFVQPFCETFVGRYMTAVLRKIENFLQDENFCTAKMNLC</sequence>
<gene>
    <name evidence="4" type="ORF">L596_004486</name>
</gene>
<dbReference type="PANTHER" id="PTHR11480">
    <property type="entry name" value="SAPOSIN-RELATED"/>
    <property type="match status" value="1"/>
</dbReference>
<evidence type="ECO:0000256" key="2">
    <source>
        <dbReference type="ARBA" id="ARBA00023180"/>
    </source>
</evidence>